<dbReference type="GO" id="GO:0031593">
    <property type="term" value="F:polyubiquitin modification-dependent protein binding"/>
    <property type="evidence" value="ECO:0007669"/>
    <property type="project" value="TreeGrafter"/>
</dbReference>
<feature type="compositionally biased region" description="Low complexity" evidence="1">
    <location>
        <begin position="371"/>
        <end position="383"/>
    </location>
</feature>
<dbReference type="SMART" id="SM00213">
    <property type="entry name" value="UBQ"/>
    <property type="match status" value="2"/>
</dbReference>
<sequence length="545" mass="58304">MDVIFENRSGKAFCIEVGFFDTVLEIKEKVQKCQGIPVSTQTLIFNGRVLEDERDVEYCGILHHSLIQLLVASDSDGGNYKQQPQVNEQQKQQTSLAPSEETVTQLNVNDPSSELLDPLEMDVNDMLLILTELFQEDEMEVEPVPVNPLVQSDGRQLTENNVVDANNMPPPPTSYGKGAAGDTTGSNMSKPKWNDVKIMPRPMSSVKGAAGATSTMDSNMSMPKWNDVKIIPRPVSSVKGAAGATSTSTTGSNTLKPTWNDVNIMPPPTGSGKGAAEATTGSNVLNLKWKDTYNVHTMPPPTGKGAAGATSTTGSNMLKPKWNDVKIIPRPMSSVKGAAGATSTSTTGSNMLKPKWNDVKIIPRPMSSVKGAAGATSTSTTGSNMLKPTWNNVNIMPPPTSSGKGAAEGTTGSNVLNLKWKDTSNVHTMPPPTGKGAADANTSTGSGKGAAEAKTTTSTGKLKLLVLPRHGTKKVEVEVNATDNVGDLRKELQKLQKKVLLPLPEEGYFFIHKQSVMDDDQSFKWHHVAQGDTIEIFNGYVTRGS</sequence>
<feature type="compositionally biased region" description="Low complexity" evidence="1">
    <location>
        <begin position="240"/>
        <end position="252"/>
    </location>
</feature>
<comment type="caution">
    <text evidence="3">The sequence shown here is derived from an EMBL/GenBank/DDBJ whole genome shotgun (WGS) entry which is preliminary data.</text>
</comment>
<dbReference type="GO" id="GO:0043130">
    <property type="term" value="F:ubiquitin binding"/>
    <property type="evidence" value="ECO:0007669"/>
    <property type="project" value="TreeGrafter"/>
</dbReference>
<dbReference type="Proteomes" id="UP001165190">
    <property type="component" value="Unassembled WGS sequence"/>
</dbReference>
<dbReference type="SUPFAM" id="SSF54236">
    <property type="entry name" value="Ubiquitin-like"/>
    <property type="match status" value="2"/>
</dbReference>
<feature type="compositionally biased region" description="Low complexity" evidence="1">
    <location>
        <begin position="303"/>
        <end position="315"/>
    </location>
</feature>
<dbReference type="FunFam" id="3.10.20.90:FF:000341">
    <property type="entry name" value="Ubiquitin-like superfamily protein"/>
    <property type="match status" value="1"/>
</dbReference>
<dbReference type="Pfam" id="PF00240">
    <property type="entry name" value="ubiquitin"/>
    <property type="match status" value="1"/>
</dbReference>
<gene>
    <name evidence="3" type="ORF">HRI_003002400</name>
</gene>
<proteinExistence type="predicted"/>
<feature type="region of interest" description="Disordered" evidence="1">
    <location>
        <begin position="176"/>
        <end position="198"/>
    </location>
</feature>
<dbReference type="PANTHER" id="PTHR10621">
    <property type="entry name" value="UV EXCISION REPAIR PROTEIN RAD23"/>
    <property type="match status" value="1"/>
</dbReference>
<dbReference type="InterPro" id="IPR029071">
    <property type="entry name" value="Ubiquitin-like_domsf"/>
</dbReference>
<name>A0A9W7IDI2_HIBTR</name>
<evidence type="ECO:0000313" key="4">
    <source>
        <dbReference type="Proteomes" id="UP001165190"/>
    </source>
</evidence>
<feature type="domain" description="Ubiquitin-like" evidence="2">
    <location>
        <begin position="462"/>
        <end position="536"/>
    </location>
</feature>
<evidence type="ECO:0000256" key="1">
    <source>
        <dbReference type="SAM" id="MobiDB-lite"/>
    </source>
</evidence>
<dbReference type="InterPro" id="IPR000626">
    <property type="entry name" value="Ubiquitin-like_dom"/>
</dbReference>
<dbReference type="GO" id="GO:0005829">
    <property type="term" value="C:cytosol"/>
    <property type="evidence" value="ECO:0007669"/>
    <property type="project" value="TreeGrafter"/>
</dbReference>
<dbReference type="InterPro" id="IPR019954">
    <property type="entry name" value="Ubiquitin_CS"/>
</dbReference>
<accession>A0A9W7IDI2</accession>
<dbReference type="GO" id="GO:0043161">
    <property type="term" value="P:proteasome-mediated ubiquitin-dependent protein catabolic process"/>
    <property type="evidence" value="ECO:0007669"/>
    <property type="project" value="TreeGrafter"/>
</dbReference>
<protein>
    <recommendedName>
        <fullName evidence="2">Ubiquitin-like domain-containing protein</fullName>
    </recommendedName>
</protein>
<evidence type="ECO:0000313" key="3">
    <source>
        <dbReference type="EMBL" id="GMI93331.1"/>
    </source>
</evidence>
<organism evidence="3 4">
    <name type="scientific">Hibiscus trionum</name>
    <name type="common">Flower of an hour</name>
    <dbReference type="NCBI Taxonomy" id="183268"/>
    <lineage>
        <taxon>Eukaryota</taxon>
        <taxon>Viridiplantae</taxon>
        <taxon>Streptophyta</taxon>
        <taxon>Embryophyta</taxon>
        <taxon>Tracheophyta</taxon>
        <taxon>Spermatophyta</taxon>
        <taxon>Magnoliopsida</taxon>
        <taxon>eudicotyledons</taxon>
        <taxon>Gunneridae</taxon>
        <taxon>Pentapetalae</taxon>
        <taxon>rosids</taxon>
        <taxon>malvids</taxon>
        <taxon>Malvales</taxon>
        <taxon>Malvaceae</taxon>
        <taxon>Malvoideae</taxon>
        <taxon>Hibiscus</taxon>
    </lineage>
</organism>
<dbReference type="OrthoDB" id="419317at2759"/>
<dbReference type="AlphaFoldDB" id="A0A9W7IDI2"/>
<feature type="region of interest" description="Disordered" evidence="1">
    <location>
        <begin position="78"/>
        <end position="105"/>
    </location>
</feature>
<feature type="domain" description="Ubiquitin-like" evidence="2">
    <location>
        <begin position="1"/>
        <end position="71"/>
    </location>
</feature>
<dbReference type="InterPro" id="IPR019956">
    <property type="entry name" value="Ubiquitin_dom"/>
</dbReference>
<dbReference type="PROSITE" id="PS50053">
    <property type="entry name" value="UBIQUITIN_2"/>
    <property type="match status" value="2"/>
</dbReference>
<feature type="region of interest" description="Disordered" evidence="1">
    <location>
        <begin position="428"/>
        <end position="455"/>
    </location>
</feature>
<dbReference type="PRINTS" id="PR00348">
    <property type="entry name" value="UBIQUITIN"/>
</dbReference>
<reference evidence="3" key="1">
    <citation type="submission" date="2023-05" db="EMBL/GenBank/DDBJ databases">
        <title>Genome and transcriptome analyses reveal genes involved in the formation of fine ridges on petal epidermal cells in Hibiscus trionum.</title>
        <authorList>
            <person name="Koshimizu S."/>
            <person name="Masuda S."/>
            <person name="Ishii T."/>
            <person name="Shirasu K."/>
            <person name="Hoshino A."/>
            <person name="Arita M."/>
        </authorList>
    </citation>
    <scope>NUCLEOTIDE SEQUENCE</scope>
    <source>
        <strain evidence="3">Hamamatsu line</strain>
    </source>
</reference>
<keyword evidence="4" id="KW-1185">Reference proteome</keyword>
<dbReference type="PANTHER" id="PTHR10621:SF38">
    <property type="entry name" value="UBIQUITIN DOMAIN-CONTAINING PROTEIN 7SL RNA1-RELATED"/>
    <property type="match status" value="1"/>
</dbReference>
<dbReference type="GO" id="GO:0005654">
    <property type="term" value="C:nucleoplasm"/>
    <property type="evidence" value="ECO:0007669"/>
    <property type="project" value="TreeGrafter"/>
</dbReference>
<feature type="compositionally biased region" description="Polar residues" evidence="1">
    <location>
        <begin position="94"/>
        <end position="105"/>
    </location>
</feature>
<dbReference type="GO" id="GO:0070628">
    <property type="term" value="F:proteasome binding"/>
    <property type="evidence" value="ECO:0007669"/>
    <property type="project" value="TreeGrafter"/>
</dbReference>
<dbReference type="Gene3D" id="3.10.20.90">
    <property type="entry name" value="Phosphatidylinositol 3-kinase Catalytic Subunit, Chain A, domain 1"/>
    <property type="match status" value="2"/>
</dbReference>
<dbReference type="PROSITE" id="PS00299">
    <property type="entry name" value="UBIQUITIN_1"/>
    <property type="match status" value="1"/>
</dbReference>
<feature type="region of interest" description="Disordered" evidence="1">
    <location>
        <begin position="368"/>
        <end position="390"/>
    </location>
</feature>
<evidence type="ECO:0000259" key="2">
    <source>
        <dbReference type="PROSITE" id="PS50053"/>
    </source>
</evidence>
<feature type="region of interest" description="Disordered" evidence="1">
    <location>
        <begin position="299"/>
        <end position="318"/>
    </location>
</feature>
<feature type="region of interest" description="Disordered" evidence="1">
    <location>
        <begin position="239"/>
        <end position="261"/>
    </location>
</feature>
<feature type="compositionally biased region" description="Low complexity" evidence="1">
    <location>
        <begin position="82"/>
        <end position="93"/>
    </location>
</feature>
<dbReference type="EMBL" id="BSYR01000025">
    <property type="protein sequence ID" value="GMI93331.1"/>
    <property type="molecule type" value="Genomic_DNA"/>
</dbReference>